<feature type="region of interest" description="Disordered" evidence="1">
    <location>
        <begin position="91"/>
        <end position="127"/>
    </location>
</feature>
<name>A0ABD2YRJ6_9GENT</name>
<comment type="caution">
    <text evidence="2">The sequence shown here is derived from an EMBL/GenBank/DDBJ whole genome shotgun (WGS) entry which is preliminary data.</text>
</comment>
<sequence length="298" mass="32904">MKKSHEEARRNMAEEVERNRQQEGYEERPGGIKFEVHAREEEIGPEREWGKRIERKEDGEKERPSLEEITRCERICTKKLGETSDYAIQKAGQTKETIKQGVQTTDETAAEKARQGQKGLETTKDYTVPTAKQAKDYVTHFTEEKAAQATKAMAGVAVAAKDKMVGAGQTVVGYTESKLVPAKDAVVASEESAAEYAARKKAEAQRDFEEKKSSTPAKAKPTEKAQEFVQGRHAAGEMQRGEQEGGGVLHAIGETLVEIGQTTTDLLVGQGLPGQYSYLQEEESHDREGQKDQSQCGA</sequence>
<evidence type="ECO:0000313" key="3">
    <source>
        <dbReference type="Proteomes" id="UP001630127"/>
    </source>
</evidence>
<dbReference type="Proteomes" id="UP001630127">
    <property type="component" value="Unassembled WGS sequence"/>
</dbReference>
<dbReference type="EMBL" id="JBJUIK010000012">
    <property type="protein sequence ID" value="KAL3509231.1"/>
    <property type="molecule type" value="Genomic_DNA"/>
</dbReference>
<feature type="region of interest" description="Disordered" evidence="1">
    <location>
        <begin position="202"/>
        <end position="245"/>
    </location>
</feature>
<accession>A0ABD2YRJ6</accession>
<dbReference type="PANTHER" id="PTHR47877:SF3">
    <property type="entry name" value="LATE EMBRYOGENESIS ABUNDANT DOMAIN-CONTAINING PROTEIN _ LEA DOMAIN-CONTAINING PROTEIN"/>
    <property type="match status" value="1"/>
</dbReference>
<organism evidence="2 3">
    <name type="scientific">Cinchona calisaya</name>
    <dbReference type="NCBI Taxonomy" id="153742"/>
    <lineage>
        <taxon>Eukaryota</taxon>
        <taxon>Viridiplantae</taxon>
        <taxon>Streptophyta</taxon>
        <taxon>Embryophyta</taxon>
        <taxon>Tracheophyta</taxon>
        <taxon>Spermatophyta</taxon>
        <taxon>Magnoliopsida</taxon>
        <taxon>eudicotyledons</taxon>
        <taxon>Gunneridae</taxon>
        <taxon>Pentapetalae</taxon>
        <taxon>asterids</taxon>
        <taxon>lamiids</taxon>
        <taxon>Gentianales</taxon>
        <taxon>Rubiaceae</taxon>
        <taxon>Cinchonoideae</taxon>
        <taxon>Cinchoneae</taxon>
        <taxon>Cinchona</taxon>
    </lineage>
</organism>
<evidence type="ECO:0008006" key="4">
    <source>
        <dbReference type="Google" id="ProtNLM"/>
    </source>
</evidence>
<feature type="region of interest" description="Disordered" evidence="1">
    <location>
        <begin position="1"/>
        <end position="66"/>
    </location>
</feature>
<proteinExistence type="predicted"/>
<protein>
    <recommendedName>
        <fullName evidence="4">Seed biotin-containing protein SBP65</fullName>
    </recommendedName>
</protein>
<gene>
    <name evidence="2" type="ORF">ACH5RR_028632</name>
</gene>
<keyword evidence="3" id="KW-1185">Reference proteome</keyword>
<dbReference type="AlphaFoldDB" id="A0ABD2YRJ6"/>
<feature type="region of interest" description="Disordered" evidence="1">
    <location>
        <begin position="277"/>
        <end position="298"/>
    </location>
</feature>
<dbReference type="PANTHER" id="PTHR47877">
    <property type="entry name" value="LATE EMBRYOGENESIS ABUNDANT DOMAIN-CONTAINING PROTEIN / LEA DOMAIN-CONTAINING PROTEIN"/>
    <property type="match status" value="1"/>
</dbReference>
<feature type="compositionally biased region" description="Basic and acidic residues" evidence="1">
    <location>
        <begin position="202"/>
        <end position="213"/>
    </location>
</feature>
<reference evidence="2 3" key="1">
    <citation type="submission" date="2024-11" db="EMBL/GenBank/DDBJ databases">
        <title>A near-complete genome assembly of Cinchona calisaya.</title>
        <authorList>
            <person name="Lian D.C."/>
            <person name="Zhao X.W."/>
            <person name="Wei L."/>
        </authorList>
    </citation>
    <scope>NUCLEOTIDE SEQUENCE [LARGE SCALE GENOMIC DNA]</scope>
    <source>
        <tissue evidence="2">Nenye</tissue>
    </source>
</reference>
<evidence type="ECO:0000313" key="2">
    <source>
        <dbReference type="EMBL" id="KAL3509231.1"/>
    </source>
</evidence>
<feature type="compositionally biased region" description="Polar residues" evidence="1">
    <location>
        <begin position="91"/>
        <end position="107"/>
    </location>
</feature>
<feature type="compositionally biased region" description="Basic and acidic residues" evidence="1">
    <location>
        <begin position="282"/>
        <end position="291"/>
    </location>
</feature>
<evidence type="ECO:0000256" key="1">
    <source>
        <dbReference type="SAM" id="MobiDB-lite"/>
    </source>
</evidence>